<evidence type="ECO:0000313" key="2">
    <source>
        <dbReference type="EMBL" id="KAJ1124410.1"/>
    </source>
</evidence>
<sequence>GWDSKASDVQFVQVALQNTITDFFQISTENVTSRVDEDRDSGDFLCQEAIQTSCVWTSTSVPDDTEAAEGGVSAVAGTGN</sequence>
<gene>
    <name evidence="2" type="ORF">NDU88_002871</name>
</gene>
<accession>A0AAV7P8A1</accession>
<evidence type="ECO:0000313" key="3">
    <source>
        <dbReference type="Proteomes" id="UP001066276"/>
    </source>
</evidence>
<dbReference type="Proteomes" id="UP001066276">
    <property type="component" value="Chromosome 7"/>
</dbReference>
<organism evidence="2 3">
    <name type="scientific">Pleurodeles waltl</name>
    <name type="common">Iberian ribbed newt</name>
    <dbReference type="NCBI Taxonomy" id="8319"/>
    <lineage>
        <taxon>Eukaryota</taxon>
        <taxon>Metazoa</taxon>
        <taxon>Chordata</taxon>
        <taxon>Craniata</taxon>
        <taxon>Vertebrata</taxon>
        <taxon>Euteleostomi</taxon>
        <taxon>Amphibia</taxon>
        <taxon>Batrachia</taxon>
        <taxon>Caudata</taxon>
        <taxon>Salamandroidea</taxon>
        <taxon>Salamandridae</taxon>
        <taxon>Pleurodelinae</taxon>
        <taxon>Pleurodeles</taxon>
    </lineage>
</organism>
<evidence type="ECO:0000256" key="1">
    <source>
        <dbReference type="SAM" id="MobiDB-lite"/>
    </source>
</evidence>
<comment type="caution">
    <text evidence="2">The sequence shown here is derived from an EMBL/GenBank/DDBJ whole genome shotgun (WGS) entry which is preliminary data.</text>
</comment>
<dbReference type="AlphaFoldDB" id="A0AAV7P8A1"/>
<protein>
    <submittedName>
        <fullName evidence="2">Uncharacterized protein</fullName>
    </submittedName>
</protein>
<feature type="non-terminal residue" evidence="2">
    <location>
        <position position="1"/>
    </location>
</feature>
<dbReference type="EMBL" id="JANPWB010000011">
    <property type="protein sequence ID" value="KAJ1124410.1"/>
    <property type="molecule type" value="Genomic_DNA"/>
</dbReference>
<keyword evidence="3" id="KW-1185">Reference proteome</keyword>
<feature type="region of interest" description="Disordered" evidence="1">
    <location>
        <begin position="61"/>
        <end position="80"/>
    </location>
</feature>
<feature type="compositionally biased region" description="Low complexity" evidence="1">
    <location>
        <begin position="68"/>
        <end position="80"/>
    </location>
</feature>
<reference evidence="2" key="1">
    <citation type="journal article" date="2022" name="bioRxiv">
        <title>Sequencing and chromosome-scale assembly of the giantPleurodeles waltlgenome.</title>
        <authorList>
            <person name="Brown T."/>
            <person name="Elewa A."/>
            <person name="Iarovenko S."/>
            <person name="Subramanian E."/>
            <person name="Araus A.J."/>
            <person name="Petzold A."/>
            <person name="Susuki M."/>
            <person name="Suzuki K.-i.T."/>
            <person name="Hayashi T."/>
            <person name="Toyoda A."/>
            <person name="Oliveira C."/>
            <person name="Osipova E."/>
            <person name="Leigh N.D."/>
            <person name="Simon A."/>
            <person name="Yun M.H."/>
        </authorList>
    </citation>
    <scope>NUCLEOTIDE SEQUENCE</scope>
    <source>
        <strain evidence="2">20211129_DDA</strain>
        <tissue evidence="2">Liver</tissue>
    </source>
</reference>
<proteinExistence type="predicted"/>
<name>A0AAV7P8A1_PLEWA</name>
<feature type="non-terminal residue" evidence="2">
    <location>
        <position position="80"/>
    </location>
</feature>